<proteinExistence type="predicted"/>
<dbReference type="EMBL" id="KZ678141">
    <property type="protein sequence ID" value="PSN62461.1"/>
    <property type="molecule type" value="Genomic_DNA"/>
</dbReference>
<dbReference type="Proteomes" id="UP000240883">
    <property type="component" value="Unassembled WGS sequence"/>
</dbReference>
<keyword evidence="2" id="KW-1185">Reference proteome</keyword>
<sequence length="165" mass="19361">MAPDASLPPCQSRGDYRLTIQQLKENHLLWYKLHVFMYDLRNFRSKEMSRNRLDCVIDDMYIGEPYFTADEHDKLRRTVTHGTDMTLEDLLSEFFQNKLENRIQGRIKATGDWRICAAHDLAPIIERAFRVNSKDLSKNKMFAKLVQRDGLQLREGVIWQGLGKS</sequence>
<gene>
    <name evidence="1" type="ORF">BS50DRAFT_577362</name>
</gene>
<accession>A0A2T2NAI1</accession>
<reference evidence="1 2" key="1">
    <citation type="journal article" date="2018" name="Front. Microbiol.">
        <title>Genome-Wide Analysis of Corynespora cassiicola Leaf Fall Disease Putative Effectors.</title>
        <authorList>
            <person name="Lopez D."/>
            <person name="Ribeiro S."/>
            <person name="Label P."/>
            <person name="Fumanal B."/>
            <person name="Venisse J.S."/>
            <person name="Kohler A."/>
            <person name="de Oliveira R.R."/>
            <person name="Labutti K."/>
            <person name="Lipzen A."/>
            <person name="Lail K."/>
            <person name="Bauer D."/>
            <person name="Ohm R.A."/>
            <person name="Barry K.W."/>
            <person name="Spatafora J."/>
            <person name="Grigoriev I.V."/>
            <person name="Martin F.M."/>
            <person name="Pujade-Renaud V."/>
        </authorList>
    </citation>
    <scope>NUCLEOTIDE SEQUENCE [LARGE SCALE GENOMIC DNA]</scope>
    <source>
        <strain evidence="1 2">Philippines</strain>
    </source>
</reference>
<protein>
    <submittedName>
        <fullName evidence="1">Uncharacterized protein</fullName>
    </submittedName>
</protein>
<evidence type="ECO:0000313" key="2">
    <source>
        <dbReference type="Proteomes" id="UP000240883"/>
    </source>
</evidence>
<name>A0A2T2NAI1_CORCC</name>
<dbReference type="OrthoDB" id="2740448at2759"/>
<organism evidence="1 2">
    <name type="scientific">Corynespora cassiicola Philippines</name>
    <dbReference type="NCBI Taxonomy" id="1448308"/>
    <lineage>
        <taxon>Eukaryota</taxon>
        <taxon>Fungi</taxon>
        <taxon>Dikarya</taxon>
        <taxon>Ascomycota</taxon>
        <taxon>Pezizomycotina</taxon>
        <taxon>Dothideomycetes</taxon>
        <taxon>Pleosporomycetidae</taxon>
        <taxon>Pleosporales</taxon>
        <taxon>Corynesporascaceae</taxon>
        <taxon>Corynespora</taxon>
    </lineage>
</organism>
<dbReference type="STRING" id="1448308.A0A2T2NAI1"/>
<dbReference type="AlphaFoldDB" id="A0A2T2NAI1"/>
<evidence type="ECO:0000313" key="1">
    <source>
        <dbReference type="EMBL" id="PSN62461.1"/>
    </source>
</evidence>